<keyword evidence="4 11" id="KW-0489">Methyltransferase</keyword>
<evidence type="ECO:0000256" key="2">
    <source>
        <dbReference type="ARBA" id="ARBA00004681"/>
    </source>
</evidence>
<dbReference type="EC" id="2.1.1.14" evidence="11"/>
<feature type="binding site" evidence="11 12">
    <location>
        <position position="485"/>
    </location>
    <ligand>
        <name>L-methionine</name>
        <dbReference type="ChEBI" id="CHEBI:57844"/>
    </ligand>
</feature>
<keyword evidence="8 11" id="KW-0677">Repeat</keyword>
<organism evidence="17 18">
    <name type="scientific">Pseudoalteromonas luteoviolacea</name>
    <dbReference type="NCBI Taxonomy" id="43657"/>
    <lineage>
        <taxon>Bacteria</taxon>
        <taxon>Pseudomonadati</taxon>
        <taxon>Pseudomonadota</taxon>
        <taxon>Gammaproteobacteria</taxon>
        <taxon>Alteromonadales</taxon>
        <taxon>Pseudoalteromonadaceae</taxon>
        <taxon>Pseudoalteromonas</taxon>
    </lineage>
</organism>
<dbReference type="FunFam" id="3.20.20.210:FF:000002">
    <property type="entry name" value="5-methyltetrahydropteroyltriglutamate--homocysteine methyltransferase"/>
    <property type="match status" value="1"/>
</dbReference>
<evidence type="ECO:0000256" key="12">
    <source>
        <dbReference type="PIRSR" id="PIRSR000382-1"/>
    </source>
</evidence>
<dbReference type="EMBL" id="MAUJ01000015">
    <property type="protein sequence ID" value="OCQ18443.1"/>
    <property type="molecule type" value="Genomic_DNA"/>
</dbReference>
<dbReference type="OrthoDB" id="244285at2"/>
<comment type="function">
    <text evidence="1 11">Catalyzes the transfer of a methyl group from 5-methyltetrahydrofolate to homocysteine resulting in methionine formation.</text>
</comment>
<feature type="binding site" evidence="11">
    <location>
        <position position="115"/>
    </location>
    <ligand>
        <name>5-methyltetrahydropteroyltri-L-glutamate</name>
        <dbReference type="ChEBI" id="CHEBI:58207"/>
    </ligand>
</feature>
<dbReference type="PIRSF" id="PIRSF000382">
    <property type="entry name" value="MeTrfase_B12_ind"/>
    <property type="match status" value="1"/>
</dbReference>
<evidence type="ECO:0000256" key="8">
    <source>
        <dbReference type="ARBA" id="ARBA00022737"/>
    </source>
</evidence>
<evidence type="ECO:0000256" key="4">
    <source>
        <dbReference type="ARBA" id="ARBA00022603"/>
    </source>
</evidence>
<dbReference type="InterPro" id="IPR038071">
    <property type="entry name" value="UROD/MetE-like_sf"/>
</dbReference>
<dbReference type="GO" id="GO:0032259">
    <property type="term" value="P:methylation"/>
    <property type="evidence" value="ECO:0007669"/>
    <property type="project" value="UniProtKB-KW"/>
</dbReference>
<evidence type="ECO:0000256" key="13">
    <source>
        <dbReference type="PIRSR" id="PIRSR000382-2"/>
    </source>
</evidence>
<evidence type="ECO:0000259" key="16">
    <source>
        <dbReference type="Pfam" id="PF08267"/>
    </source>
</evidence>
<keyword evidence="9 11" id="KW-0862">Zinc</keyword>
<feature type="binding site" evidence="11">
    <location>
        <position position="666"/>
    </location>
    <ligand>
        <name>Zn(2+)</name>
        <dbReference type="ChEBI" id="CHEBI:29105"/>
        <note>catalytic</note>
    </ligand>
</feature>
<evidence type="ECO:0000256" key="7">
    <source>
        <dbReference type="ARBA" id="ARBA00022723"/>
    </source>
</evidence>
<feature type="binding site" evidence="11 12">
    <location>
        <position position="600"/>
    </location>
    <ligand>
        <name>L-homocysteine</name>
        <dbReference type="ChEBI" id="CHEBI:58199"/>
    </ligand>
</feature>
<feature type="binding site" evidence="13">
    <location>
        <position position="644"/>
    </location>
    <ligand>
        <name>Zn(2+)</name>
        <dbReference type="ChEBI" id="CHEBI:29105"/>
        <label>1</label>
        <note>catalytic</note>
    </ligand>
</feature>
<feature type="domain" description="Cobalamin-independent methionine synthase MetE N-terminal" evidence="16">
    <location>
        <begin position="5"/>
        <end position="313"/>
    </location>
</feature>
<evidence type="ECO:0000256" key="10">
    <source>
        <dbReference type="ARBA" id="ARBA00023167"/>
    </source>
</evidence>
<dbReference type="PANTHER" id="PTHR30519">
    <property type="entry name" value="5-METHYLTETRAHYDROPTEROYLTRIGLUTAMATE--HOMOCYSTEINE METHYLTRANSFERASE"/>
    <property type="match status" value="1"/>
</dbReference>
<name>A0A1C0TJE9_9GAMM</name>
<feature type="binding site" evidence="11 12">
    <location>
        <begin position="432"/>
        <end position="434"/>
    </location>
    <ligand>
        <name>L-homocysteine</name>
        <dbReference type="ChEBI" id="CHEBI:58199"/>
    </ligand>
</feature>
<feature type="binding site" evidence="11 12">
    <location>
        <position position="600"/>
    </location>
    <ligand>
        <name>L-methionine</name>
        <dbReference type="ChEBI" id="CHEBI:57844"/>
    </ligand>
</feature>
<dbReference type="InterPro" id="IPR002629">
    <property type="entry name" value="Met_Synth_C/arc"/>
</dbReference>
<feature type="binding site" evidence="11">
    <location>
        <position position="606"/>
    </location>
    <ligand>
        <name>5-methyltetrahydropteroyltri-L-glutamate</name>
        <dbReference type="ChEBI" id="CHEBI:58207"/>
    </ligand>
</feature>
<keyword evidence="6 11" id="KW-0808">Transferase</keyword>
<evidence type="ECO:0000256" key="6">
    <source>
        <dbReference type="ARBA" id="ARBA00022679"/>
    </source>
</evidence>
<dbReference type="Pfam" id="PF01717">
    <property type="entry name" value="Meth_synt_2"/>
    <property type="match status" value="1"/>
</dbReference>
<reference evidence="18" key="1">
    <citation type="submission" date="2016-07" db="EMBL/GenBank/DDBJ databases">
        <authorList>
            <person name="Florea S."/>
            <person name="Webb J.S."/>
            <person name="Jaromczyk J."/>
            <person name="Schardl C.L."/>
        </authorList>
    </citation>
    <scope>NUCLEOTIDE SEQUENCE [LARGE SCALE GENOMIC DNA]</scope>
    <source>
        <strain evidence="18">IPB1</strain>
    </source>
</reference>
<comment type="similarity">
    <text evidence="3 11">Belongs to the vitamin-B12 independent methionine synthase family.</text>
</comment>
<feature type="binding site" evidence="11 12">
    <location>
        <begin position="432"/>
        <end position="434"/>
    </location>
    <ligand>
        <name>L-methionine</name>
        <dbReference type="ChEBI" id="CHEBI:57844"/>
    </ligand>
</feature>
<dbReference type="NCBIfam" id="NF003556">
    <property type="entry name" value="PRK05222.1"/>
    <property type="match status" value="1"/>
</dbReference>
<feature type="binding site" evidence="13">
    <location>
        <position position="657"/>
    </location>
    <ligand>
        <name>Zn(2+)</name>
        <dbReference type="ChEBI" id="CHEBI:29105"/>
        <label>1</label>
        <note>catalytic</note>
    </ligand>
</feature>
<dbReference type="RefSeq" id="WP_065792873.1">
    <property type="nucleotide sequence ID" value="NZ_MAUJ01000015.1"/>
</dbReference>
<dbReference type="HAMAP" id="MF_00172">
    <property type="entry name" value="Meth_synth"/>
    <property type="match status" value="1"/>
</dbReference>
<feature type="binding site" evidence="13">
    <location>
        <position position="642"/>
    </location>
    <ligand>
        <name>Zn(2+)</name>
        <dbReference type="ChEBI" id="CHEBI:29105"/>
        <label>1</label>
        <note>catalytic</note>
    </ligand>
</feature>
<evidence type="ECO:0000313" key="17">
    <source>
        <dbReference type="EMBL" id="OCQ18443.1"/>
    </source>
</evidence>
<dbReference type="CDD" id="cd03311">
    <property type="entry name" value="CIMS_C_terminal_like"/>
    <property type="match status" value="1"/>
</dbReference>
<proteinExistence type="inferred from homology"/>
<feature type="binding site" evidence="13">
    <location>
        <position position="727"/>
    </location>
    <ligand>
        <name>Zn(2+)</name>
        <dbReference type="ChEBI" id="CHEBI:29105"/>
        <label>1</label>
        <note>catalytic</note>
    </ligand>
</feature>
<evidence type="ECO:0000256" key="1">
    <source>
        <dbReference type="ARBA" id="ARBA00002777"/>
    </source>
</evidence>
<gene>
    <name evidence="11" type="primary">metE</name>
    <name evidence="17" type="ORF">A7985_23600</name>
</gene>
<feature type="binding site" evidence="13">
    <location>
        <position position="666"/>
    </location>
    <ligand>
        <name>Zn(2+)</name>
        <dbReference type="ChEBI" id="CHEBI:29105"/>
        <label>1</label>
        <note>catalytic</note>
    </ligand>
</feature>
<comment type="catalytic activity">
    <reaction evidence="11">
        <text>5-methyltetrahydropteroyltri-L-glutamate + L-homocysteine = tetrahydropteroyltri-L-glutamate + L-methionine</text>
        <dbReference type="Rhea" id="RHEA:21196"/>
        <dbReference type="ChEBI" id="CHEBI:57844"/>
        <dbReference type="ChEBI" id="CHEBI:58140"/>
        <dbReference type="ChEBI" id="CHEBI:58199"/>
        <dbReference type="ChEBI" id="CHEBI:58207"/>
        <dbReference type="EC" id="2.1.1.14"/>
    </reaction>
</comment>
<evidence type="ECO:0000256" key="5">
    <source>
        <dbReference type="ARBA" id="ARBA00022605"/>
    </source>
</evidence>
<comment type="pathway">
    <text evidence="2 11">Amino-acid biosynthesis; L-methionine biosynthesis via de novo pathway; L-methionine from L-homocysteine (MetE route): step 1/1.</text>
</comment>
<sequence>MATIHNLGFPRIGKKRELKCALERYWAGKITQSALIEHGKTIRAENWAMQAEAGIELIPVGDFAWYDHVLSISMLVGAIPSRHRDNETLSLDTHFRVGRGQAPTGSACAASEMTKWFNTNYHYIVPELTKDQVFQLSWFELFEQVKEAQQLGHTAKPVLLGPVTYLFLSKCIGEEFDKLALLERLLPVYRQVLSSLAELGVEWVQVDEPILALELSGDYRQALKISFNALANNGVKLLLASYFDSVFAYFEDIASYPVEGVHFDCISSKQDIHELDALLSDQQVLSLGVINGRNIWRSNLEEIVEQIEAVATKRREYLWLAPSCSLLHTPVDLEQEDRLDNELKTWLAFSKQKCTELTMLKNGLATGDRAAIVAYSAPVKARLNSNRVNDRAVQARVATLAASDGTRCATFSQRIKKQSKSLPLPLLPTTTIGSFPQTQTIRDARRDFKAGVMSAQDYHNKLALEIRNTIKEQEALGLDVLVHGEAERNDMVEYFGELLRGFAFTEFGWVQSYGSRCVKPPIIWGDVSRSKPMTLEWTQYAQSLTTKRVKGMLTGPVTILCWSFIRDDIDKPTLANQIALALRDEVVDLQNAGIQIIQIDEPAFREGMPLKASQWQTYLNWAAYAFRVSACGVNDETQIHTHMCYSDFNNIIEAIADMDADVITIETSRSNMALLDAFERFEYPNDIGPGVYDIHSPNVPEITWIKELIHKAAKKIPVQRLWVNPDCGLKTRDWKETREALANMVEAAKELRTEFK</sequence>
<dbReference type="GO" id="GO:0003871">
    <property type="term" value="F:5-methyltetrahydropteroyltriglutamate-homocysteine S-methyltransferase activity"/>
    <property type="evidence" value="ECO:0007669"/>
    <property type="project" value="UniProtKB-UniRule"/>
</dbReference>
<feature type="binding site" evidence="11">
    <location>
        <position position="727"/>
    </location>
    <ligand>
        <name>Zn(2+)</name>
        <dbReference type="ChEBI" id="CHEBI:29105"/>
        <note>catalytic</note>
    </ligand>
</feature>
<feature type="binding site" evidence="11">
    <location>
        <position position="642"/>
    </location>
    <ligand>
        <name>Zn(2+)</name>
        <dbReference type="ChEBI" id="CHEBI:29105"/>
        <note>catalytic</note>
    </ligand>
</feature>
<dbReference type="SUPFAM" id="SSF51726">
    <property type="entry name" value="UROD/MetE-like"/>
    <property type="match status" value="2"/>
</dbReference>
<dbReference type="FunFam" id="3.20.20.210:FF:000003">
    <property type="entry name" value="5-methyltetrahydropteroyltriglutamate--homocysteine methyltransferase"/>
    <property type="match status" value="1"/>
</dbReference>
<dbReference type="Pfam" id="PF08267">
    <property type="entry name" value="Meth_synt_1"/>
    <property type="match status" value="1"/>
</dbReference>
<dbReference type="CDD" id="cd03312">
    <property type="entry name" value="CIMS_N_terminal_like"/>
    <property type="match status" value="1"/>
</dbReference>
<accession>A0A1C0TJE9</accession>
<dbReference type="GO" id="GO:0071265">
    <property type="term" value="P:L-methionine biosynthetic process"/>
    <property type="evidence" value="ECO:0007669"/>
    <property type="project" value="UniProtKB-ARBA"/>
</dbReference>
<evidence type="ECO:0000256" key="3">
    <source>
        <dbReference type="ARBA" id="ARBA00009553"/>
    </source>
</evidence>
<feature type="binding site" evidence="11">
    <location>
        <position position="485"/>
    </location>
    <ligand>
        <name>L-homocysteine</name>
        <dbReference type="ChEBI" id="CHEBI:58199"/>
    </ligand>
</feature>
<dbReference type="Proteomes" id="UP000093366">
    <property type="component" value="Unassembled WGS sequence"/>
</dbReference>
<feature type="binding site" evidence="11">
    <location>
        <begin position="16"/>
        <end position="19"/>
    </location>
    <ligand>
        <name>5-methyltetrahydropteroyltri-L-glutamate</name>
        <dbReference type="ChEBI" id="CHEBI:58207"/>
    </ligand>
</feature>
<evidence type="ECO:0000313" key="18">
    <source>
        <dbReference type="Proteomes" id="UP000093366"/>
    </source>
</evidence>
<keyword evidence="5 11" id="KW-0028">Amino-acid biosynthesis</keyword>
<evidence type="ECO:0000256" key="14">
    <source>
        <dbReference type="PIRSR" id="PIRSR000382-3"/>
    </source>
</evidence>
<protein>
    <recommendedName>
        <fullName evidence="11">5-methyltetrahydropteroyltriglutamate--homocysteine methyltransferase</fullName>
        <ecNumber evidence="11">2.1.1.14</ecNumber>
    </recommendedName>
    <alternativeName>
        <fullName evidence="11">Cobalamin-independent methionine synthase</fullName>
    </alternativeName>
    <alternativeName>
        <fullName evidence="11">Methionine synthase, vitamin-B12 independent isozyme</fullName>
    </alternativeName>
</protein>
<comment type="cofactor">
    <cofactor evidence="11">
        <name>Zn(2+)</name>
        <dbReference type="ChEBI" id="CHEBI:29105"/>
    </cofactor>
    <text evidence="11">Binds 1 zinc ion per subunit.</text>
</comment>
<feature type="binding site" evidence="11">
    <location>
        <position position="644"/>
    </location>
    <ligand>
        <name>Zn(2+)</name>
        <dbReference type="ChEBI" id="CHEBI:29105"/>
        <note>catalytic</note>
    </ligand>
</feature>
<dbReference type="UniPathway" id="UPA00051">
    <property type="reaction ID" value="UER00082"/>
</dbReference>
<comment type="cofactor">
    <cofactor evidence="13">
        <name>Zn(2+)</name>
        <dbReference type="ChEBI" id="CHEBI:29105"/>
    </cofactor>
    <text evidence="13">Binds 2 Zn(2+) ions per subunit.</text>
</comment>
<dbReference type="GO" id="GO:0008270">
    <property type="term" value="F:zinc ion binding"/>
    <property type="evidence" value="ECO:0007669"/>
    <property type="project" value="InterPro"/>
</dbReference>
<keyword evidence="10 11" id="KW-0486">Methionine biosynthesis</keyword>
<feature type="binding site" evidence="12">
    <location>
        <position position="120"/>
    </location>
    <ligand>
        <name>5-methyltetrahydropteroyltri-L-glutamate</name>
        <dbReference type="ChEBI" id="CHEBI:58207"/>
    </ligand>
</feature>
<feature type="binding site" evidence="11 12">
    <location>
        <begin position="516"/>
        <end position="517"/>
    </location>
    <ligand>
        <name>5-methyltetrahydropteroyltri-L-glutamate</name>
        <dbReference type="ChEBI" id="CHEBI:58207"/>
    </ligand>
</feature>
<feature type="active site" description="Proton donor" evidence="11 14">
    <location>
        <position position="695"/>
    </location>
</feature>
<evidence type="ECO:0000259" key="15">
    <source>
        <dbReference type="Pfam" id="PF01717"/>
    </source>
</evidence>
<dbReference type="InterPro" id="IPR006276">
    <property type="entry name" value="Cobalamin-indep_Met_synthase"/>
</dbReference>
<dbReference type="AlphaFoldDB" id="A0A1C0TJE9"/>
<feature type="binding site" evidence="12">
    <location>
        <position position="19"/>
    </location>
    <ligand>
        <name>5-methyltetrahydropteroyltri-L-glutamate</name>
        <dbReference type="ChEBI" id="CHEBI:58207"/>
    </ligand>
</feature>
<comment type="caution">
    <text evidence="17">The sequence shown here is derived from an EMBL/GenBank/DDBJ whole genome shotgun (WGS) entry which is preliminary data.</text>
</comment>
<dbReference type="InterPro" id="IPR013215">
    <property type="entry name" value="Cbl-indep_Met_Synth_N"/>
</dbReference>
<feature type="binding site" evidence="11 12">
    <location>
        <position position="562"/>
    </location>
    <ligand>
        <name>5-methyltetrahydropteroyltri-L-glutamate</name>
        <dbReference type="ChEBI" id="CHEBI:58207"/>
    </ligand>
</feature>
<evidence type="ECO:0000256" key="11">
    <source>
        <dbReference type="HAMAP-Rule" id="MF_00172"/>
    </source>
</evidence>
<feature type="domain" description="Cobalamin-independent methionine synthase MetE C-terminal/archaeal" evidence="15">
    <location>
        <begin position="427"/>
        <end position="749"/>
    </location>
</feature>
<evidence type="ECO:0000256" key="9">
    <source>
        <dbReference type="ARBA" id="ARBA00022833"/>
    </source>
</evidence>
<dbReference type="Gene3D" id="3.20.20.210">
    <property type="match status" value="2"/>
</dbReference>
<keyword evidence="7 11" id="KW-0479">Metal-binding</keyword>
<dbReference type="NCBIfam" id="TIGR01371">
    <property type="entry name" value="met_syn_B12ind"/>
    <property type="match status" value="1"/>
</dbReference>